<gene>
    <name evidence="1" type="ORF">WKI47_14350</name>
</gene>
<name>A0ACC6PDW9_9BACL</name>
<sequence>MNPTFVTKLEIKLAGFALETSMNEFSGENMPEIPAFWERYAEENWQHDLHEVLTPVSHDEYGACIMLPDKPDRFLYVIGVEVPDFDNVPDTLHTVTIPASTYAVFTSPKADRANGAFVDAIQRMTAYVYNEWFPSSGYAYADGGVDFELYDDRSKGDNDLQIDLYVPVEKQV</sequence>
<evidence type="ECO:0000313" key="2">
    <source>
        <dbReference type="Proteomes" id="UP001380953"/>
    </source>
</evidence>
<reference evidence="1" key="1">
    <citation type="submission" date="2024-03" db="EMBL/GenBank/DDBJ databases">
        <title>Whole genome sequecning of epiphytes from Marcgravia umbellata leaves.</title>
        <authorList>
            <person name="Kumar G."/>
            <person name="Savka M.A."/>
        </authorList>
    </citation>
    <scope>NUCLEOTIDE SEQUENCE</scope>
    <source>
        <strain evidence="1">RIT_BL5</strain>
    </source>
</reference>
<evidence type="ECO:0000313" key="1">
    <source>
        <dbReference type="EMBL" id="MEJ8305084.1"/>
    </source>
</evidence>
<dbReference type="EMBL" id="JBBKAR010000037">
    <property type="protein sequence ID" value="MEJ8305084.1"/>
    <property type="molecule type" value="Genomic_DNA"/>
</dbReference>
<keyword evidence="2" id="KW-1185">Reference proteome</keyword>
<dbReference type="Proteomes" id="UP001380953">
    <property type="component" value="Unassembled WGS sequence"/>
</dbReference>
<comment type="caution">
    <text evidence="1">The sequence shown here is derived from an EMBL/GenBank/DDBJ whole genome shotgun (WGS) entry which is preliminary data.</text>
</comment>
<proteinExistence type="predicted"/>
<accession>A0ACC6PDW9</accession>
<protein>
    <submittedName>
        <fullName evidence="1">GyrI-like domain-containing protein</fullName>
    </submittedName>
</protein>
<organism evidence="1 2">
    <name type="scientific">Saccharibacillus sacchari</name>
    <dbReference type="NCBI Taxonomy" id="456493"/>
    <lineage>
        <taxon>Bacteria</taxon>
        <taxon>Bacillati</taxon>
        <taxon>Bacillota</taxon>
        <taxon>Bacilli</taxon>
        <taxon>Bacillales</taxon>
        <taxon>Paenibacillaceae</taxon>
        <taxon>Saccharibacillus</taxon>
    </lineage>
</organism>